<dbReference type="AlphaFoldDB" id="A0A0M8P5X8"/>
<evidence type="ECO:0000313" key="1">
    <source>
        <dbReference type="EMBL" id="KOS41954.1"/>
    </source>
</evidence>
<name>A0A0M8P5X8_9EURO</name>
<dbReference type="EMBL" id="LHQQ01000118">
    <property type="protein sequence ID" value="KOS41954.1"/>
    <property type="molecule type" value="Genomic_DNA"/>
</dbReference>
<reference evidence="1 2" key="1">
    <citation type="submission" date="2015-08" db="EMBL/GenBank/DDBJ databases">
        <title>Genome sequencing of Penicillium nordicum.</title>
        <authorList>
            <person name="Nguyen H.D."/>
            <person name="Seifert K.A."/>
        </authorList>
    </citation>
    <scope>NUCLEOTIDE SEQUENCE [LARGE SCALE GENOMIC DNA]</scope>
    <source>
        <strain evidence="1 2">DAOMC 185683</strain>
    </source>
</reference>
<gene>
    <name evidence="1" type="ORF">ACN38_g7181</name>
</gene>
<proteinExistence type="predicted"/>
<comment type="caution">
    <text evidence="1">The sequence shown here is derived from an EMBL/GenBank/DDBJ whole genome shotgun (WGS) entry which is preliminary data.</text>
</comment>
<protein>
    <submittedName>
        <fullName evidence="1">Uncharacterized protein</fullName>
    </submittedName>
</protein>
<evidence type="ECO:0000313" key="2">
    <source>
        <dbReference type="Proteomes" id="UP000037696"/>
    </source>
</evidence>
<sequence>MGVEKISVRTCPYKCALPSSLSPLRIHTDRGYQSRRQRLGSQLVGLNIGYLPPICRGTPLDQETTPMSSSILPWRVESTSATPTASFQLFLREREGARVVS</sequence>
<dbReference type="Proteomes" id="UP000037696">
    <property type="component" value="Unassembled WGS sequence"/>
</dbReference>
<organism evidence="1 2">
    <name type="scientific">Penicillium nordicum</name>
    <dbReference type="NCBI Taxonomy" id="229535"/>
    <lineage>
        <taxon>Eukaryota</taxon>
        <taxon>Fungi</taxon>
        <taxon>Dikarya</taxon>
        <taxon>Ascomycota</taxon>
        <taxon>Pezizomycotina</taxon>
        <taxon>Eurotiomycetes</taxon>
        <taxon>Eurotiomycetidae</taxon>
        <taxon>Eurotiales</taxon>
        <taxon>Aspergillaceae</taxon>
        <taxon>Penicillium</taxon>
    </lineage>
</organism>
<keyword evidence="2" id="KW-1185">Reference proteome</keyword>
<accession>A0A0M8P5X8</accession>